<gene>
    <name evidence="3" type="ORF">FUA23_09335</name>
</gene>
<comment type="caution">
    <text evidence="3">The sequence shown here is derived from an EMBL/GenBank/DDBJ whole genome shotgun (WGS) entry which is preliminary data.</text>
</comment>
<organism evidence="3 4">
    <name type="scientific">Neolewinella aurantiaca</name>
    <dbReference type="NCBI Taxonomy" id="2602767"/>
    <lineage>
        <taxon>Bacteria</taxon>
        <taxon>Pseudomonadati</taxon>
        <taxon>Bacteroidota</taxon>
        <taxon>Saprospiria</taxon>
        <taxon>Saprospirales</taxon>
        <taxon>Lewinellaceae</taxon>
        <taxon>Neolewinella</taxon>
    </lineage>
</organism>
<dbReference type="Proteomes" id="UP000321907">
    <property type="component" value="Unassembled WGS sequence"/>
</dbReference>
<dbReference type="AlphaFoldDB" id="A0A5C7FER0"/>
<feature type="compositionally biased region" description="Polar residues" evidence="1">
    <location>
        <begin position="567"/>
        <end position="586"/>
    </location>
</feature>
<keyword evidence="2" id="KW-0472">Membrane</keyword>
<sequence length="1200" mass="133896">MRAVFTLPLFSDVSGKFLLMLKKIVRWLLIFAGVVALLLGLATWWLSAYLDSSQEKILSEFVSTSGLDVTFRELDFKAWKSFPHVTFTIDSMVVRDTTRSVAEPPLLAAQHFSGSLTLGNLIFDTLRLNSIELSHAAVYVASDSLGGFNLGKLTRQRTPADSVQRKGWFEPQFVWSGLKIALIDVDLAFLRPDRNKRMVVHLDSLRTETEKTPFGMHTDSKVAAFVEGIAFNTEKGEFLVRSPLRGDLHIDNNDGVWELASTVLHIRDETFTCAGQLRTGADKGLSLQIESAAVHYDSTLVLLPEELRKNLEKYHVRDRFSAMASIQSSLVADQEPDISVDFKLTGNDVRINQFPFRKVFSQGTFVNELAVSEGGIPGSKKNFRIKLDTSRAYQGALFISFPEAIIRGVVGDTYLDAPIRVAGPARAINKNVGTENFIFGDGRFVLSTYINESLNYMPKIIQSSDGKLVLTNTKVLYKPANVTFPLRHLELVKRAKDVRFKLQSGELSTGFAFGMEGEMDNLLPLLLDRPADSIRTDVRLHAPRISWTDFLAMFGEGGMFASDDQNRQPQLVTNPSSDAEGAQTQDAVNGDQRVKAMKKALLGLQASFRPQMEARFDTVSYYDILAVTNFATGLRFDGDTLVLEQTSFDWEDSQLDFGARLGLGESGTTPFRLVAGAEHLNLNRTRPALEHFGLKLPSGLDSLPQDLKIDFAHRGVINDVAGVRPGDNTGSLSFSEGSEELFSGNITYAPRSGSLHTRLHLEGDPIVVNQLFAAEDFFFGTGRFTIDMDLEGTPDDLNELIRTTNLSLEIDSSRVEYRPGNVFVPIRKFSVHSADEHVAYNLELISDSTRRSVVLNGTLDRLSAFLYPEPGATFRMKANASAQRLHWSDIQGLIRKRKASAVDTAAFNPQDILSATGGIFSAFSPELSLRVDTFRTDANTVLTDVRSGLRLEDSTRLILETSGFRLGEGNVTFSAVYDIDKKVKSPFLVKWKTDSLALGELQQVMKTMNIAPQEAEGTVSGVLSMSGDVVSKMNEETQRVMLDSTTGDLKLLLTDLELSGWPALKEVGRKVKMKKRFDTLRFAPLNLKLKLENGKAWLPRTEVQSTALQLFIEGDFDSLKGPDLLIAVPLRNIGRGMLDTPPQNTGFHNAGWKVYLVVERDKRGEQKMKFRLGRRKYYRQRGRLEELRELRRQERAKRRE</sequence>
<accession>A0A5C7FER0</accession>
<reference evidence="3 4" key="1">
    <citation type="submission" date="2019-08" db="EMBL/GenBank/DDBJ databases">
        <title>Lewinella sp. strain SSH13 Genome sequencing and assembly.</title>
        <authorList>
            <person name="Kim I."/>
        </authorList>
    </citation>
    <scope>NUCLEOTIDE SEQUENCE [LARGE SCALE GENOMIC DNA]</scope>
    <source>
        <strain evidence="3 4">SSH13</strain>
    </source>
</reference>
<evidence type="ECO:0008006" key="5">
    <source>
        <dbReference type="Google" id="ProtNLM"/>
    </source>
</evidence>
<evidence type="ECO:0000313" key="3">
    <source>
        <dbReference type="EMBL" id="TXF89642.1"/>
    </source>
</evidence>
<keyword evidence="2" id="KW-0812">Transmembrane</keyword>
<feature type="transmembrane region" description="Helical" evidence="2">
    <location>
        <begin position="24"/>
        <end position="46"/>
    </location>
</feature>
<keyword evidence="4" id="KW-1185">Reference proteome</keyword>
<evidence type="ECO:0000313" key="4">
    <source>
        <dbReference type="Proteomes" id="UP000321907"/>
    </source>
</evidence>
<evidence type="ECO:0000256" key="2">
    <source>
        <dbReference type="SAM" id="Phobius"/>
    </source>
</evidence>
<dbReference type="OrthoDB" id="1489065at2"/>
<name>A0A5C7FER0_9BACT</name>
<evidence type="ECO:0000256" key="1">
    <source>
        <dbReference type="SAM" id="MobiDB-lite"/>
    </source>
</evidence>
<dbReference type="EMBL" id="VOXD01000012">
    <property type="protein sequence ID" value="TXF89642.1"/>
    <property type="molecule type" value="Genomic_DNA"/>
</dbReference>
<proteinExistence type="predicted"/>
<protein>
    <recommendedName>
        <fullName evidence="5">AsmA-like C-terminal domain-containing protein</fullName>
    </recommendedName>
</protein>
<keyword evidence="2" id="KW-1133">Transmembrane helix</keyword>
<feature type="region of interest" description="Disordered" evidence="1">
    <location>
        <begin position="564"/>
        <end position="586"/>
    </location>
</feature>